<evidence type="ECO:0000259" key="1">
    <source>
        <dbReference type="Pfam" id="PF13280"/>
    </source>
</evidence>
<dbReference type="AlphaFoldDB" id="A0A7G9GSE2"/>
<dbReference type="PROSITE" id="PS52050">
    <property type="entry name" value="WYL"/>
    <property type="match status" value="1"/>
</dbReference>
<dbReference type="KEGG" id="ehn:H9Q80_07220"/>
<dbReference type="InterPro" id="IPR026881">
    <property type="entry name" value="WYL_dom"/>
</dbReference>
<feature type="domain" description="WYL" evidence="1">
    <location>
        <begin position="218"/>
        <end position="286"/>
    </location>
</feature>
<proteinExistence type="predicted"/>
<organism evidence="2 3">
    <name type="scientific">[Eubacterium] hominis</name>
    <dbReference type="NCBI Taxonomy" id="2764325"/>
    <lineage>
        <taxon>Bacteria</taxon>
        <taxon>Bacillati</taxon>
        <taxon>Bacillota</taxon>
        <taxon>Erysipelotrichia</taxon>
        <taxon>Erysipelotrichales</taxon>
        <taxon>Erysipelotrichaceae</taxon>
        <taxon>Amedibacillus</taxon>
    </lineage>
</organism>
<reference evidence="2 3" key="1">
    <citation type="submission" date="2020-08" db="EMBL/GenBank/DDBJ databases">
        <authorList>
            <person name="Liu C."/>
            <person name="Sun Q."/>
        </authorList>
    </citation>
    <scope>NUCLEOTIDE SEQUENCE [LARGE SCALE GENOMIC DNA]</scope>
    <source>
        <strain evidence="2 3">NSJ-61</strain>
    </source>
</reference>
<evidence type="ECO:0000313" key="3">
    <source>
        <dbReference type="Proteomes" id="UP000515856"/>
    </source>
</evidence>
<keyword evidence="3" id="KW-1185">Reference proteome</keyword>
<gene>
    <name evidence="2" type="ORF">H9Q80_07220</name>
</gene>
<accession>A0A7G9GSE2</accession>
<dbReference type="EMBL" id="CP060636">
    <property type="protein sequence ID" value="QNM13724.1"/>
    <property type="molecule type" value="Genomic_DNA"/>
</dbReference>
<evidence type="ECO:0000313" key="2">
    <source>
        <dbReference type="EMBL" id="QNM13724.1"/>
    </source>
</evidence>
<name>A0A7G9GSE2_9FIRM</name>
<dbReference type="Proteomes" id="UP000515856">
    <property type="component" value="Chromosome"/>
</dbReference>
<sequence>MAYQELIKNFEKIRTYMIDFYVYGFKSRQDFDQKSLRSYDNERRRIESYLKDYMRFTQSEEGKNVFLSIDSRHTTQNPLYQAFLAKSFTDIDITLHFYLLDILYDPEQCYTLNEIIDQIDQDHLSCFVDPLMIDKATVRKKLKEYTQLGLIVSEKTGKQLSYHRADTLDLSSCHDAICFFAQMGMVGVIGNYLMHQLSVQDSIFTFKHYYIAHALDSEILYQLLCAIQEKREVRIHHKQHQKNILWDLIPLKIFVSTQNGRQYLFAYHKHYHRISSYRMDYMDHVTLLEPSSQFDKKRELLSSLQKHMWGVRCSSHNIHLEHVEFQIYFSDYEEFIYQRLVREKRIGEVERLDKNTAVFRADVFDTNEMIPWIRTFICRIKQLDFSNRTVENQFRADLKAMYELYDIGGDA</sequence>
<dbReference type="Pfam" id="PF13280">
    <property type="entry name" value="WYL"/>
    <property type="match status" value="1"/>
</dbReference>
<protein>
    <submittedName>
        <fullName evidence="2">WYL domain-containing protein</fullName>
    </submittedName>
</protein>
<dbReference type="RefSeq" id="WP_117536340.1">
    <property type="nucleotide sequence ID" value="NZ_CP060636.1"/>
</dbReference>